<dbReference type="RefSeq" id="WP_161721127.1">
    <property type="nucleotide sequence ID" value="NZ_JAAAXI010000001.1"/>
</dbReference>
<comment type="caution">
    <text evidence="3">The sequence shown here is derived from an EMBL/GenBank/DDBJ whole genome shotgun (WGS) entry which is preliminary data.</text>
</comment>
<dbReference type="EMBL" id="JAAAXJ010000002">
    <property type="protein sequence ID" value="NBJ23689.1"/>
    <property type="molecule type" value="Genomic_DNA"/>
</dbReference>
<name>A0ABW9YZ43_9HYPH</name>
<evidence type="ECO:0000313" key="3">
    <source>
        <dbReference type="EMBL" id="NBJ23689.1"/>
    </source>
</evidence>
<evidence type="ECO:0000313" key="4">
    <source>
        <dbReference type="Proteomes" id="UP000818323"/>
    </source>
</evidence>
<dbReference type="Proteomes" id="UP000818323">
    <property type="component" value="Unassembled WGS sequence"/>
</dbReference>
<dbReference type="Pfam" id="PF03713">
    <property type="entry name" value="DUF305"/>
    <property type="match status" value="1"/>
</dbReference>
<gene>
    <name evidence="3" type="ORF">GR303_04890</name>
</gene>
<proteinExistence type="predicted"/>
<keyword evidence="4" id="KW-1185">Reference proteome</keyword>
<protein>
    <submittedName>
        <fullName evidence="3">DUF305 domain-containing protein</fullName>
    </submittedName>
</protein>
<reference evidence="3 4" key="1">
    <citation type="submission" date="2020-01" db="EMBL/GenBank/DDBJ databases">
        <title>Microvirga sp. nov., an arsenate reduction bacterium isolated from Tibet hotspring sediments.</title>
        <authorList>
            <person name="Yuan C.-G."/>
        </authorList>
    </citation>
    <scope>NUCLEOTIDE SEQUENCE [LARGE SCALE GENOMIC DNA]</scope>
    <source>
        <strain evidence="3 4">SYSU G3D203</strain>
    </source>
</reference>
<dbReference type="PANTHER" id="PTHR36933:SF1">
    <property type="entry name" value="SLL0788 PROTEIN"/>
    <property type="match status" value="1"/>
</dbReference>
<organism evidence="3 4">
    <name type="scientific">Microvirga arsenatis</name>
    <dbReference type="NCBI Taxonomy" id="2692265"/>
    <lineage>
        <taxon>Bacteria</taxon>
        <taxon>Pseudomonadati</taxon>
        <taxon>Pseudomonadota</taxon>
        <taxon>Alphaproteobacteria</taxon>
        <taxon>Hyphomicrobiales</taxon>
        <taxon>Methylobacteriaceae</taxon>
        <taxon>Microvirga</taxon>
    </lineage>
</organism>
<sequence length="170" mass="18449">MTIRMIAFATAVLSISAWGAAAQQNQGQMQHPSGGQMAMSTEGLPEECRTAAQAGGPMPNMQGMDMSGMMQSMQGMMANMNEAQKGYMDTMMKMHGPMMSAHMIKDSDVAFVCGMIPHHQGAIDMARVVLKTGDNAEARKMAETVIKAQEQEIAEMKDWLKKNAKKEGSN</sequence>
<feature type="signal peptide" evidence="1">
    <location>
        <begin position="1"/>
        <end position="22"/>
    </location>
</feature>
<feature type="domain" description="DUF305" evidence="2">
    <location>
        <begin position="55"/>
        <end position="160"/>
    </location>
</feature>
<dbReference type="InterPro" id="IPR005183">
    <property type="entry name" value="DUF305_CopM-like"/>
</dbReference>
<evidence type="ECO:0000259" key="2">
    <source>
        <dbReference type="Pfam" id="PF03713"/>
    </source>
</evidence>
<dbReference type="InterPro" id="IPR012347">
    <property type="entry name" value="Ferritin-like"/>
</dbReference>
<feature type="chain" id="PRO_5046914620" evidence="1">
    <location>
        <begin position="23"/>
        <end position="170"/>
    </location>
</feature>
<accession>A0ABW9YZ43</accession>
<evidence type="ECO:0000256" key="1">
    <source>
        <dbReference type="SAM" id="SignalP"/>
    </source>
</evidence>
<keyword evidence="1" id="KW-0732">Signal</keyword>
<dbReference type="Gene3D" id="1.20.1260.10">
    <property type="match status" value="1"/>
</dbReference>
<dbReference type="PANTHER" id="PTHR36933">
    <property type="entry name" value="SLL0788 PROTEIN"/>
    <property type="match status" value="1"/>
</dbReference>